<feature type="transmembrane region" description="Helical" evidence="1">
    <location>
        <begin position="94"/>
        <end position="115"/>
    </location>
</feature>
<dbReference type="Proteomes" id="UP000228496">
    <property type="component" value="Unassembled WGS sequence"/>
</dbReference>
<keyword evidence="1" id="KW-0812">Transmembrane</keyword>
<dbReference type="EMBL" id="PCXQ01000007">
    <property type="protein sequence ID" value="PJE50352.1"/>
    <property type="molecule type" value="Genomic_DNA"/>
</dbReference>
<gene>
    <name evidence="2" type="ORF">COV29_04205</name>
</gene>
<accession>A0A2J0Q6C8</accession>
<name>A0A2J0Q6C8_9BACT</name>
<reference evidence="2 3" key="1">
    <citation type="submission" date="2017-09" db="EMBL/GenBank/DDBJ databases">
        <title>Depth-based differentiation of microbial function through sediment-hosted aquifers and enrichment of novel symbionts in the deep terrestrial subsurface.</title>
        <authorList>
            <person name="Probst A.J."/>
            <person name="Ladd B."/>
            <person name="Jarett J.K."/>
            <person name="Geller-Mcgrath D.E."/>
            <person name="Sieber C.M."/>
            <person name="Emerson J.B."/>
            <person name="Anantharaman K."/>
            <person name="Thomas B.C."/>
            <person name="Malmstrom R."/>
            <person name="Stieglmeier M."/>
            <person name="Klingl A."/>
            <person name="Woyke T."/>
            <person name="Ryan C.M."/>
            <person name="Banfield J.F."/>
        </authorList>
    </citation>
    <scope>NUCLEOTIDE SEQUENCE [LARGE SCALE GENOMIC DNA]</scope>
    <source>
        <strain evidence="2">CG10_big_fil_rev_8_21_14_0_10_36_16</strain>
    </source>
</reference>
<evidence type="ECO:0000313" key="3">
    <source>
        <dbReference type="Proteomes" id="UP000228496"/>
    </source>
</evidence>
<dbReference type="Pfam" id="PF18895">
    <property type="entry name" value="T4SS_pilin"/>
    <property type="match status" value="1"/>
</dbReference>
<evidence type="ECO:0000256" key="1">
    <source>
        <dbReference type="SAM" id="Phobius"/>
    </source>
</evidence>
<evidence type="ECO:0000313" key="2">
    <source>
        <dbReference type="EMBL" id="PJE50352.1"/>
    </source>
</evidence>
<dbReference type="AlphaFoldDB" id="A0A2J0Q6C8"/>
<proteinExistence type="predicted"/>
<organism evidence="2 3">
    <name type="scientific">Candidatus Yanofskybacteria bacterium CG10_big_fil_rev_8_21_14_0_10_36_16</name>
    <dbReference type="NCBI Taxonomy" id="1975096"/>
    <lineage>
        <taxon>Bacteria</taxon>
        <taxon>Candidatus Yanofskyibacteriota</taxon>
    </lineage>
</organism>
<keyword evidence="1" id="KW-0472">Membrane</keyword>
<feature type="transmembrane region" description="Helical" evidence="1">
    <location>
        <begin position="59"/>
        <end position="82"/>
    </location>
</feature>
<keyword evidence="1" id="KW-1133">Transmembrane helix</keyword>
<protein>
    <submittedName>
        <fullName evidence="2">Uncharacterized protein</fullName>
    </submittedName>
</protein>
<dbReference type="InterPro" id="IPR043993">
    <property type="entry name" value="T4SS_pilin"/>
</dbReference>
<comment type="caution">
    <text evidence="2">The sequence shown here is derived from an EMBL/GenBank/DDBJ whole genome shotgun (WGS) entry which is preliminary data.</text>
</comment>
<sequence length="125" mass="13370">MANLNNKVALLFLLITVVVLNAGSVFALEFENPLCVLGGGCNNVPDTFIELVEQIADQLILIAIPIVVIMIIVAGVIMYTSRGNSQKFQQGTRTLWYAIIGLAVVLIGRGFVALIESVLALRGNG</sequence>